<proteinExistence type="predicted"/>
<dbReference type="EMBL" id="JAMOIL010000006">
    <property type="protein sequence ID" value="MCM0619823.1"/>
    <property type="molecule type" value="Genomic_DNA"/>
</dbReference>
<reference evidence="1" key="1">
    <citation type="submission" date="2022-05" db="EMBL/GenBank/DDBJ databases">
        <authorList>
            <person name="Tuo L."/>
        </authorList>
    </citation>
    <scope>NUCLEOTIDE SEQUENCE</scope>
    <source>
        <strain evidence="1">BSK12Z-4</strain>
    </source>
</reference>
<protein>
    <submittedName>
        <fullName evidence="1">Uncharacterized protein</fullName>
    </submittedName>
</protein>
<organism evidence="1 2">
    <name type="scientific">Nocardioides bruguierae</name>
    <dbReference type="NCBI Taxonomy" id="2945102"/>
    <lineage>
        <taxon>Bacteria</taxon>
        <taxon>Bacillati</taxon>
        <taxon>Actinomycetota</taxon>
        <taxon>Actinomycetes</taxon>
        <taxon>Propionibacteriales</taxon>
        <taxon>Nocardioidaceae</taxon>
        <taxon>Nocardioides</taxon>
    </lineage>
</organism>
<dbReference type="AlphaFoldDB" id="A0A9X2IE96"/>
<name>A0A9X2IE96_9ACTN</name>
<accession>A0A9X2IE96</accession>
<comment type="caution">
    <text evidence="1">The sequence shown here is derived from an EMBL/GenBank/DDBJ whole genome shotgun (WGS) entry which is preliminary data.</text>
</comment>
<evidence type="ECO:0000313" key="1">
    <source>
        <dbReference type="EMBL" id="MCM0619823.1"/>
    </source>
</evidence>
<gene>
    <name evidence="1" type="ORF">M8330_05895</name>
</gene>
<sequence>MTSYQLAPYLVRVHVRGKPNESRPLDDLQPKAGLDLATELAGLLSAHVGKLYRKPQTKAGVRPQRIQVVSVGQSGRTLNFVASPGRSGIESRTLKRDGSAPLSRAFDDVELIEHRHFLAYAANAHWAILLAERIAGDGVVTDLRELMTKVWTRRHPDLVLTINPAGDEQLWDTVLENRPVKQYIFSRATTSDGKLSVSDKGAKFELHVRPAERGARFGIKPLRARATKEQKPLKEIFLQEVTPVLAGEYETPEEGAAALMEQPWSVAVQLELDSGQSPTVNIEQDSRVTMTWAIIDGVDEPASRPSDEDVIQAVRRLVKADFFAKNGLGQHHADSLQWTPGPWQYSGQKPWEVLWDVDTTGAQADAPGADAS</sequence>
<dbReference type="RefSeq" id="WP_250826573.1">
    <property type="nucleotide sequence ID" value="NZ_JAMOIL010000006.1"/>
</dbReference>
<keyword evidence="2" id="KW-1185">Reference proteome</keyword>
<dbReference type="Proteomes" id="UP001139485">
    <property type="component" value="Unassembled WGS sequence"/>
</dbReference>
<evidence type="ECO:0000313" key="2">
    <source>
        <dbReference type="Proteomes" id="UP001139485"/>
    </source>
</evidence>